<dbReference type="InterPro" id="IPR050327">
    <property type="entry name" value="Proton-linked_MCT"/>
</dbReference>
<dbReference type="PANTHER" id="PTHR11360:SF284">
    <property type="entry name" value="EG:103B4.3 PROTEIN-RELATED"/>
    <property type="match status" value="1"/>
</dbReference>
<dbReference type="EMBL" id="JBHUDK010000002">
    <property type="protein sequence ID" value="MFD1597857.1"/>
    <property type="molecule type" value="Genomic_DNA"/>
</dbReference>
<feature type="transmembrane region" description="Helical" evidence="1">
    <location>
        <begin position="187"/>
        <end position="208"/>
    </location>
</feature>
<dbReference type="InterPro" id="IPR020846">
    <property type="entry name" value="MFS_dom"/>
</dbReference>
<evidence type="ECO:0000256" key="1">
    <source>
        <dbReference type="SAM" id="Phobius"/>
    </source>
</evidence>
<proteinExistence type="predicted"/>
<keyword evidence="1" id="KW-0812">Transmembrane</keyword>
<name>A0ABD6CJN2_9EURY</name>
<feature type="transmembrane region" description="Helical" evidence="1">
    <location>
        <begin position="370"/>
        <end position="396"/>
    </location>
</feature>
<dbReference type="PROSITE" id="PS50850">
    <property type="entry name" value="MFS"/>
    <property type="match status" value="1"/>
</dbReference>
<organism evidence="3 4">
    <name type="scientific">Halobellus rarus</name>
    <dbReference type="NCBI Taxonomy" id="1126237"/>
    <lineage>
        <taxon>Archaea</taxon>
        <taxon>Methanobacteriati</taxon>
        <taxon>Methanobacteriota</taxon>
        <taxon>Stenosarchaea group</taxon>
        <taxon>Halobacteria</taxon>
        <taxon>Halobacteriales</taxon>
        <taxon>Haloferacaceae</taxon>
        <taxon>Halobellus</taxon>
    </lineage>
</organism>
<feature type="transmembrane region" description="Helical" evidence="1">
    <location>
        <begin position="314"/>
        <end position="332"/>
    </location>
</feature>
<dbReference type="AlphaFoldDB" id="A0ABD6CJN2"/>
<feature type="transmembrane region" description="Helical" evidence="1">
    <location>
        <begin position="338"/>
        <end position="358"/>
    </location>
</feature>
<feature type="transmembrane region" description="Helical" evidence="1">
    <location>
        <begin position="127"/>
        <end position="149"/>
    </location>
</feature>
<feature type="transmembrane region" description="Helical" evidence="1">
    <location>
        <begin position="99"/>
        <end position="121"/>
    </location>
</feature>
<dbReference type="Gene3D" id="1.20.1250.20">
    <property type="entry name" value="MFS general substrate transporter like domains"/>
    <property type="match status" value="2"/>
</dbReference>
<feature type="transmembrane region" description="Helical" evidence="1">
    <location>
        <begin position="284"/>
        <end position="307"/>
    </location>
</feature>
<sequence length="428" mass="45160">MDSKPRPRPTRLEQSLDVRRRLVGLDLYYGWFVVASCFLGGLLIYGLLYTFSVFFGHLVDAFGMSHANTSLIFSLQSVTMYVGAAVFGFTLDRYDVRRLFALASVLIVGGLFGTSVFSSYLGVLVCYGLAVGAGFGIVLVISYVTPVLWFERRRGLATGIATAGSGIGMMAMPPFARVLIASLGWELAYTALAALVGVALLAATAVIAGRPERLDIDRSAEFRTSNAGYTSPSTREQLRGIRSTVASWAFVAFFVAMLGVYLVPLSLTVNFVEFARSVGISPQVGVFAISVIGATNTLGKFVTGYLADRLETTLVLAGNAVAIGVLTLPIALIHDAGVVLAASALFGFGYAGLGALTTPMMAELFGARNLNGLFGVVSISSAFAGALGPYVANLWFDAFGTYVPVFLGMALISVLSAGLFVLAPRVAS</sequence>
<dbReference type="SUPFAM" id="SSF103473">
    <property type="entry name" value="MFS general substrate transporter"/>
    <property type="match status" value="1"/>
</dbReference>
<comment type="caution">
    <text evidence="3">The sequence shown here is derived from an EMBL/GenBank/DDBJ whole genome shotgun (WGS) entry which is preliminary data.</text>
</comment>
<dbReference type="RefSeq" id="WP_256421335.1">
    <property type="nucleotide sequence ID" value="NZ_JANHDI010000007.1"/>
</dbReference>
<evidence type="ECO:0000313" key="4">
    <source>
        <dbReference type="Proteomes" id="UP001597085"/>
    </source>
</evidence>
<protein>
    <submittedName>
        <fullName evidence="3">MFS transporter</fullName>
    </submittedName>
</protein>
<accession>A0ABD6CJN2</accession>
<feature type="transmembrane region" description="Helical" evidence="1">
    <location>
        <begin position="156"/>
        <end position="175"/>
    </location>
</feature>
<dbReference type="InterPro" id="IPR011701">
    <property type="entry name" value="MFS"/>
</dbReference>
<feature type="transmembrane region" description="Helical" evidence="1">
    <location>
        <begin position="245"/>
        <end position="264"/>
    </location>
</feature>
<dbReference type="InterPro" id="IPR036259">
    <property type="entry name" value="MFS_trans_sf"/>
</dbReference>
<dbReference type="Proteomes" id="UP001597085">
    <property type="component" value="Unassembled WGS sequence"/>
</dbReference>
<feature type="transmembrane region" description="Helical" evidence="1">
    <location>
        <begin position="28"/>
        <end position="51"/>
    </location>
</feature>
<feature type="domain" description="Major facilitator superfamily (MFS) profile" evidence="2">
    <location>
        <begin position="33"/>
        <end position="428"/>
    </location>
</feature>
<feature type="transmembrane region" description="Helical" evidence="1">
    <location>
        <begin position="71"/>
        <end position="92"/>
    </location>
</feature>
<reference evidence="3 4" key="1">
    <citation type="journal article" date="2019" name="Int. J. Syst. Evol. Microbiol.">
        <title>The Global Catalogue of Microorganisms (GCM) 10K type strain sequencing project: providing services to taxonomists for standard genome sequencing and annotation.</title>
        <authorList>
            <consortium name="The Broad Institute Genomics Platform"/>
            <consortium name="The Broad Institute Genome Sequencing Center for Infectious Disease"/>
            <person name="Wu L."/>
            <person name="Ma J."/>
        </authorList>
    </citation>
    <scope>NUCLEOTIDE SEQUENCE [LARGE SCALE GENOMIC DNA]</scope>
    <source>
        <strain evidence="3 4">CGMCC 1.12121</strain>
    </source>
</reference>
<dbReference type="Pfam" id="PF07690">
    <property type="entry name" value="MFS_1"/>
    <property type="match status" value="1"/>
</dbReference>
<keyword evidence="1" id="KW-1133">Transmembrane helix</keyword>
<feature type="transmembrane region" description="Helical" evidence="1">
    <location>
        <begin position="402"/>
        <end position="423"/>
    </location>
</feature>
<gene>
    <name evidence="3" type="ORF">ACFSBX_02640</name>
</gene>
<keyword evidence="1" id="KW-0472">Membrane</keyword>
<evidence type="ECO:0000259" key="2">
    <source>
        <dbReference type="PROSITE" id="PS50850"/>
    </source>
</evidence>
<evidence type="ECO:0000313" key="3">
    <source>
        <dbReference type="EMBL" id="MFD1597857.1"/>
    </source>
</evidence>
<keyword evidence="4" id="KW-1185">Reference proteome</keyword>
<dbReference type="PANTHER" id="PTHR11360">
    <property type="entry name" value="MONOCARBOXYLATE TRANSPORTER"/>
    <property type="match status" value="1"/>
</dbReference>